<name>A0A8H7QDC9_9FUNG</name>
<feature type="compositionally biased region" description="Basic and acidic residues" evidence="1">
    <location>
        <begin position="11"/>
        <end position="20"/>
    </location>
</feature>
<gene>
    <name evidence="2" type="ORF">INT46_010964</name>
</gene>
<organism evidence="2 3">
    <name type="scientific">Mucor plumbeus</name>
    <dbReference type="NCBI Taxonomy" id="97098"/>
    <lineage>
        <taxon>Eukaryota</taxon>
        <taxon>Fungi</taxon>
        <taxon>Fungi incertae sedis</taxon>
        <taxon>Mucoromycota</taxon>
        <taxon>Mucoromycotina</taxon>
        <taxon>Mucoromycetes</taxon>
        <taxon>Mucorales</taxon>
        <taxon>Mucorineae</taxon>
        <taxon>Mucoraceae</taxon>
        <taxon>Mucor</taxon>
    </lineage>
</organism>
<evidence type="ECO:0000256" key="1">
    <source>
        <dbReference type="SAM" id="MobiDB-lite"/>
    </source>
</evidence>
<dbReference type="EMBL" id="JAEPRC010000996">
    <property type="protein sequence ID" value="KAG2190316.1"/>
    <property type="molecule type" value="Genomic_DNA"/>
</dbReference>
<dbReference type="AlphaFoldDB" id="A0A8H7QDC9"/>
<dbReference type="OrthoDB" id="2282585at2759"/>
<evidence type="ECO:0000313" key="3">
    <source>
        <dbReference type="Proteomes" id="UP000650833"/>
    </source>
</evidence>
<feature type="region of interest" description="Disordered" evidence="1">
    <location>
        <begin position="1"/>
        <end position="113"/>
    </location>
</feature>
<evidence type="ECO:0000313" key="2">
    <source>
        <dbReference type="EMBL" id="KAG2190316.1"/>
    </source>
</evidence>
<reference evidence="2" key="1">
    <citation type="submission" date="2020-12" db="EMBL/GenBank/DDBJ databases">
        <title>Metabolic potential, ecology and presence of endohyphal bacteria is reflected in genomic diversity of Mucoromycotina.</title>
        <authorList>
            <person name="Muszewska A."/>
            <person name="Okrasinska A."/>
            <person name="Steczkiewicz K."/>
            <person name="Drgas O."/>
            <person name="Orlowska M."/>
            <person name="Perlinska-Lenart U."/>
            <person name="Aleksandrzak-Piekarczyk T."/>
            <person name="Szatraj K."/>
            <person name="Zielenkiewicz U."/>
            <person name="Pilsyk S."/>
            <person name="Malc E."/>
            <person name="Mieczkowski P."/>
            <person name="Kruszewska J.S."/>
            <person name="Biernat P."/>
            <person name="Pawlowska J."/>
        </authorList>
    </citation>
    <scope>NUCLEOTIDE SEQUENCE</scope>
    <source>
        <strain evidence="2">CBS 226.32</strain>
    </source>
</reference>
<protein>
    <submittedName>
        <fullName evidence="2">Uncharacterized protein</fullName>
    </submittedName>
</protein>
<keyword evidence="3" id="KW-1185">Reference proteome</keyword>
<comment type="caution">
    <text evidence="2">The sequence shown here is derived from an EMBL/GenBank/DDBJ whole genome shotgun (WGS) entry which is preliminary data.</text>
</comment>
<feature type="compositionally biased region" description="Basic and acidic residues" evidence="1">
    <location>
        <begin position="82"/>
        <end position="94"/>
    </location>
</feature>
<dbReference type="Proteomes" id="UP000650833">
    <property type="component" value="Unassembled WGS sequence"/>
</dbReference>
<proteinExistence type="predicted"/>
<sequence>MEEESSMSVRDAVDRLERSLSVEQSTSSQSSAGDFSIPGYLRTTASSNRKLNNKRKTFQSSNNHEKRRRTQNTNSIVPTKNYDGRVYEHQESRESSVFSIASSTRDDPIDDEDGSEEQFEKLCLYAKYLQWEFLNQKTKIAFEHKKQAIERELSLAMEAVKEKRKREATLFKEKNEMLDDRDVRKYIQQAQKVVNKIKQKLAVQDCDFVQEKKEMSVILENMNDLNIPMSSVHENIKELIRTRDLMKSIIQSP</sequence>
<accession>A0A8H7QDC9</accession>
<feature type="compositionally biased region" description="Low complexity" evidence="1">
    <location>
        <begin position="21"/>
        <end position="36"/>
    </location>
</feature>